<dbReference type="EMBL" id="MH210730">
    <property type="protein sequence ID" value="AZL19401.1"/>
    <property type="molecule type" value="mRNA"/>
</dbReference>
<dbReference type="InterPro" id="IPR044817">
    <property type="entry name" value="SBP-like"/>
</dbReference>
<protein>
    <submittedName>
        <fullName evidence="12">Transcription factor SBP3</fullName>
    </submittedName>
</protein>
<evidence type="ECO:0000256" key="3">
    <source>
        <dbReference type="ARBA" id="ARBA00022771"/>
    </source>
</evidence>
<dbReference type="PANTHER" id="PTHR31251">
    <property type="entry name" value="SQUAMOSA PROMOTER-BINDING-LIKE PROTEIN 4"/>
    <property type="match status" value="1"/>
</dbReference>
<keyword evidence="8" id="KW-0539">Nucleus</keyword>
<evidence type="ECO:0000256" key="1">
    <source>
        <dbReference type="ARBA" id="ARBA00004123"/>
    </source>
</evidence>
<comment type="subcellular location">
    <subcellularLocation>
        <location evidence="1">Nucleus</location>
    </subcellularLocation>
</comment>
<evidence type="ECO:0000256" key="9">
    <source>
        <dbReference type="ARBA" id="ARBA00056472"/>
    </source>
</evidence>
<name>A0A3S8T964_DIOKA</name>
<dbReference type="Pfam" id="PF03110">
    <property type="entry name" value="SBP"/>
    <property type="match status" value="1"/>
</dbReference>
<keyword evidence="3 10" id="KW-0863">Zinc-finger</keyword>
<keyword evidence="2" id="KW-0479">Metal-binding</keyword>
<organism evidence="12">
    <name type="scientific">Diospyros kaki</name>
    <name type="common">Kaki persimmon</name>
    <name type="synonym">Diospyros chinensis</name>
    <dbReference type="NCBI Taxonomy" id="35925"/>
    <lineage>
        <taxon>Eukaryota</taxon>
        <taxon>Viridiplantae</taxon>
        <taxon>Streptophyta</taxon>
        <taxon>Embryophyta</taxon>
        <taxon>Tracheophyta</taxon>
        <taxon>Spermatophyta</taxon>
        <taxon>Magnoliopsida</taxon>
        <taxon>eudicotyledons</taxon>
        <taxon>Gunneridae</taxon>
        <taxon>Pentapetalae</taxon>
        <taxon>asterids</taxon>
        <taxon>Ericales</taxon>
        <taxon>Ebenaceae</taxon>
        <taxon>Diospyros</taxon>
    </lineage>
</organism>
<keyword evidence="6" id="KW-0238">DNA-binding</keyword>
<evidence type="ECO:0000256" key="2">
    <source>
        <dbReference type="ARBA" id="ARBA00022723"/>
    </source>
</evidence>
<dbReference type="Gene3D" id="4.10.1100.10">
    <property type="entry name" value="Transcription factor, SBP-box domain"/>
    <property type="match status" value="1"/>
</dbReference>
<proteinExistence type="evidence at transcript level"/>
<dbReference type="PROSITE" id="PS51141">
    <property type="entry name" value="ZF_SBP"/>
    <property type="match status" value="1"/>
</dbReference>
<dbReference type="SUPFAM" id="SSF103612">
    <property type="entry name" value="SBT domain"/>
    <property type="match status" value="1"/>
</dbReference>
<evidence type="ECO:0000259" key="11">
    <source>
        <dbReference type="PROSITE" id="PS51141"/>
    </source>
</evidence>
<evidence type="ECO:0000256" key="4">
    <source>
        <dbReference type="ARBA" id="ARBA00022833"/>
    </source>
</evidence>
<evidence type="ECO:0000256" key="5">
    <source>
        <dbReference type="ARBA" id="ARBA00023015"/>
    </source>
</evidence>
<keyword evidence="4" id="KW-0862">Zinc</keyword>
<evidence type="ECO:0000256" key="10">
    <source>
        <dbReference type="PROSITE-ProRule" id="PRU00470"/>
    </source>
</evidence>
<dbReference type="PANTHER" id="PTHR31251:SF226">
    <property type="entry name" value="SQUAMOSA PROMOTER-BINDING-LIKE PROTEIN 6"/>
    <property type="match status" value="1"/>
</dbReference>
<evidence type="ECO:0000256" key="8">
    <source>
        <dbReference type="ARBA" id="ARBA00023242"/>
    </source>
</evidence>
<feature type="domain" description="SBP-type" evidence="11">
    <location>
        <begin position="163"/>
        <end position="240"/>
    </location>
</feature>
<dbReference type="FunFam" id="4.10.1100.10:FF:000001">
    <property type="entry name" value="Squamosa promoter-binding-like protein 14"/>
    <property type="match status" value="1"/>
</dbReference>
<evidence type="ECO:0000313" key="12">
    <source>
        <dbReference type="EMBL" id="AZL19401.1"/>
    </source>
</evidence>
<dbReference type="GO" id="GO:0008270">
    <property type="term" value="F:zinc ion binding"/>
    <property type="evidence" value="ECO:0007669"/>
    <property type="project" value="UniProtKB-KW"/>
</dbReference>
<keyword evidence="7" id="KW-0804">Transcription</keyword>
<dbReference type="AlphaFoldDB" id="A0A3S8T964"/>
<dbReference type="GO" id="GO:0003677">
    <property type="term" value="F:DNA binding"/>
    <property type="evidence" value="ECO:0007669"/>
    <property type="project" value="UniProtKB-KW"/>
</dbReference>
<evidence type="ECO:0000256" key="7">
    <source>
        <dbReference type="ARBA" id="ARBA00023163"/>
    </source>
</evidence>
<dbReference type="GO" id="GO:0005634">
    <property type="term" value="C:nucleus"/>
    <property type="evidence" value="ECO:0007669"/>
    <property type="project" value="UniProtKB-SubCell"/>
</dbReference>
<comment type="function">
    <text evidence="9">Probable transcriptional factor. Binds to the promoter of the SQUAMOSA gene.</text>
</comment>
<reference evidence="12" key="1">
    <citation type="submission" date="2018-04" db="EMBL/GenBank/DDBJ databases">
        <title>Isolation and characterization of transcription inhibitors in persimmon fruit postharvest deastringency.</title>
        <authorList>
            <person name="Zhu Q."/>
            <person name="Deng C."/>
            <person name="Yin X."/>
        </authorList>
    </citation>
    <scope>NUCLEOTIDE SEQUENCE</scope>
</reference>
<dbReference type="InterPro" id="IPR036893">
    <property type="entry name" value="SBP_sf"/>
</dbReference>
<keyword evidence="5" id="KW-0805">Transcription regulation</keyword>
<dbReference type="InterPro" id="IPR004333">
    <property type="entry name" value="SBP_dom"/>
</dbReference>
<sequence>MESWRYANSEAKSPLLWDEMGLPADAVGKLSMGQNPCNLNRILGSNREEIVSMMGNSNPVDPSFNLLGCEIGSCFSGASPSPSSMITSNLPFGESESGLSLSSPAIVSNGEKSSPTGWKLGELAELEEAKNSRFLNEGPNSSLFGTPLTTTKRARTGNWLSQIPVCQVHGCNKDLSASKDYYKRHRVCDVHSKTARVIVNGIEQRFCQQCSRFHLLSEFDDGKRSCRRRLAGHNERRRKSQLDILSGARFLQNSLPKRLSFVLPETLGLFGPQENTQGKQSCHPEAEEGPFHSPRLEMLTTGKQTSSDHFLSQTVYTFPETSSRIEELSGIANSTSALSLLSAQSRNLASPFTGTAGAHSCVDQNSEKISGLINIRANLPSNGFCSSRLNSVEAHQVGPSVSYGAIDFEFQTESGIVQRSHSVASKSHLFPEISPTVDLIQLSAYLRRVEQQRTSVQLKQENDAFCSFST</sequence>
<evidence type="ECO:0000256" key="6">
    <source>
        <dbReference type="ARBA" id="ARBA00023125"/>
    </source>
</evidence>
<accession>A0A3S8T964</accession>